<feature type="transmembrane region" description="Helical" evidence="2">
    <location>
        <begin position="559"/>
        <end position="578"/>
    </location>
</feature>
<keyword evidence="2" id="KW-0812">Transmembrane</keyword>
<accession>A0A1M5LQS8</accession>
<evidence type="ECO:0000313" key="4">
    <source>
        <dbReference type="EMBL" id="SHG67484.1"/>
    </source>
</evidence>
<keyword evidence="5" id="KW-1185">Reference proteome</keyword>
<evidence type="ECO:0000256" key="1">
    <source>
        <dbReference type="SAM" id="MobiDB-lite"/>
    </source>
</evidence>
<feature type="domain" description="CARDB" evidence="3">
    <location>
        <begin position="199"/>
        <end position="275"/>
    </location>
</feature>
<organism evidence="4 5">
    <name type="scientific">Halobaculum gomorrense</name>
    <dbReference type="NCBI Taxonomy" id="43928"/>
    <lineage>
        <taxon>Archaea</taxon>
        <taxon>Methanobacteriati</taxon>
        <taxon>Methanobacteriota</taxon>
        <taxon>Stenosarchaea group</taxon>
        <taxon>Halobacteria</taxon>
        <taxon>Halobacteriales</taxon>
        <taxon>Haloferacaceae</taxon>
        <taxon>Halobaculum</taxon>
    </lineage>
</organism>
<dbReference type="InterPro" id="IPR011635">
    <property type="entry name" value="CARDB"/>
</dbReference>
<dbReference type="Proteomes" id="UP000184357">
    <property type="component" value="Unassembled WGS sequence"/>
</dbReference>
<dbReference type="Gene3D" id="2.60.40.10">
    <property type="entry name" value="Immunoglobulins"/>
    <property type="match status" value="2"/>
</dbReference>
<gene>
    <name evidence="4" type="ORF">SAMN05443636_0742</name>
</gene>
<dbReference type="InterPro" id="IPR013783">
    <property type="entry name" value="Ig-like_fold"/>
</dbReference>
<keyword evidence="2" id="KW-1133">Transmembrane helix</keyword>
<evidence type="ECO:0000259" key="3">
    <source>
        <dbReference type="Pfam" id="PF07705"/>
    </source>
</evidence>
<evidence type="ECO:0000256" key="2">
    <source>
        <dbReference type="SAM" id="Phobius"/>
    </source>
</evidence>
<protein>
    <recommendedName>
        <fullName evidence="3">CARDB domain-containing protein</fullName>
    </recommendedName>
</protein>
<dbReference type="STRING" id="43928.SAMN05443636_0742"/>
<dbReference type="Pfam" id="PF07705">
    <property type="entry name" value="CARDB"/>
    <property type="match status" value="1"/>
</dbReference>
<feature type="region of interest" description="Disordered" evidence="1">
    <location>
        <begin position="1"/>
        <end position="45"/>
    </location>
</feature>
<dbReference type="EMBL" id="FQWV01000002">
    <property type="protein sequence ID" value="SHG67484.1"/>
    <property type="molecule type" value="Genomic_DNA"/>
</dbReference>
<dbReference type="PANTHER" id="PTHR35902">
    <property type="entry name" value="S-LAYER DOMAIN-LIKE PROTEIN-RELATED"/>
    <property type="match status" value="1"/>
</dbReference>
<proteinExistence type="predicted"/>
<sequence>KQSLPPLRRAISSIDHSKIVPPHSSSLSEHRPDRPRKVFAAPSHNDGTLNDRSIGAAALVAALLIATSALAPFVGVAGAVPDARVAVTDATVAPATPTAGAPITVDVTVRLSAGSDSAADLDRVAVRDANGTVLGVATGLGTLSPGETLTVPVTFTVDDPGAYDLSVVATVSDSDDETATASRPLSLVVERGAPLVEIAAPAAVAGDDSAVEVTVSNPTAAALRDLAVTVVSPPDGERLRRAVATLPAGASRTLNFSVVPAAPGERTIRVRVDYTTVAGTRATVAQERGVTVDPLTADVGVRVAAASADGAGDAATAGGGAAGLAGLIGVGGGGALQQSTGGSGGDASGDRLAVTVTNFGNAAIERVVLVPRGDDGTTVSAIGRVAVADALAPGEAATVTVDLSDVETAGEVAFVARYDLGDERRSAVAGYEFRPKRGAVELTGLNVSIADDGYVTIDGNLGNVGGGEVSGVVVGVAAAEVAAPAYPQRSYFVGTVGASEFAPFSVTGRVDAANATAIPVRVAYTTGDDRVTEVIEVPLPADQPSASGPLGALAAIDPVGGLLLAVGFAVPIAVAVAVRRYV</sequence>
<keyword evidence="2" id="KW-0472">Membrane</keyword>
<reference evidence="4 5" key="1">
    <citation type="submission" date="2016-11" db="EMBL/GenBank/DDBJ databases">
        <authorList>
            <person name="Jaros S."/>
            <person name="Januszkiewicz K."/>
            <person name="Wedrychowicz H."/>
        </authorList>
    </citation>
    <scope>NUCLEOTIDE SEQUENCE [LARGE SCALE GENOMIC DNA]</scope>
    <source>
        <strain evidence="4 5">DSM 9297</strain>
    </source>
</reference>
<feature type="non-terminal residue" evidence="4">
    <location>
        <position position="1"/>
    </location>
</feature>
<dbReference type="PANTHER" id="PTHR35902:SF6">
    <property type="entry name" value="CONSERVED WITHIN P. AEROPHILUM"/>
    <property type="match status" value="1"/>
</dbReference>
<name>A0A1M5LQS8_9EURY</name>
<dbReference type="AlphaFoldDB" id="A0A1M5LQS8"/>
<evidence type="ECO:0000313" key="5">
    <source>
        <dbReference type="Proteomes" id="UP000184357"/>
    </source>
</evidence>
<feature type="transmembrane region" description="Helical" evidence="2">
    <location>
        <begin position="54"/>
        <end position="74"/>
    </location>
</feature>